<gene>
    <name evidence="2" type="ORF">D910_00109</name>
</gene>
<evidence type="ECO:0000313" key="2">
    <source>
        <dbReference type="EMBL" id="ERL95679.1"/>
    </source>
</evidence>
<evidence type="ECO:0000259" key="1">
    <source>
        <dbReference type="Pfam" id="PF16087"/>
    </source>
</evidence>
<dbReference type="STRING" id="77166.U4UNL6"/>
<dbReference type="Gene3D" id="3.30.420.10">
    <property type="entry name" value="Ribonuclease H-like superfamily/Ribonuclease H"/>
    <property type="match status" value="1"/>
</dbReference>
<dbReference type="InterPro" id="IPR032135">
    <property type="entry name" value="DUF4817"/>
</dbReference>
<dbReference type="AlphaFoldDB" id="U4UNL6"/>
<organism evidence="2 3">
    <name type="scientific">Dendroctonus ponderosae</name>
    <name type="common">Mountain pine beetle</name>
    <dbReference type="NCBI Taxonomy" id="77166"/>
    <lineage>
        <taxon>Eukaryota</taxon>
        <taxon>Metazoa</taxon>
        <taxon>Ecdysozoa</taxon>
        <taxon>Arthropoda</taxon>
        <taxon>Hexapoda</taxon>
        <taxon>Insecta</taxon>
        <taxon>Pterygota</taxon>
        <taxon>Neoptera</taxon>
        <taxon>Endopterygota</taxon>
        <taxon>Coleoptera</taxon>
        <taxon>Polyphaga</taxon>
        <taxon>Cucujiformia</taxon>
        <taxon>Curculionidae</taxon>
        <taxon>Scolytinae</taxon>
        <taxon>Dendroctonus</taxon>
    </lineage>
</organism>
<reference evidence="2 3" key="1">
    <citation type="journal article" date="2013" name="Genome Biol.">
        <title>Draft genome of the mountain pine beetle, Dendroctonus ponderosae Hopkins, a major forest pest.</title>
        <authorList>
            <person name="Keeling C.I."/>
            <person name="Yuen M.M."/>
            <person name="Liao N.Y."/>
            <person name="Docking T.R."/>
            <person name="Chan S.K."/>
            <person name="Taylor G.A."/>
            <person name="Palmquist D.L."/>
            <person name="Jackman S.D."/>
            <person name="Nguyen A."/>
            <person name="Li M."/>
            <person name="Henderson H."/>
            <person name="Janes J.K."/>
            <person name="Zhao Y."/>
            <person name="Pandoh P."/>
            <person name="Moore R."/>
            <person name="Sperling F.A."/>
            <person name="Huber D.P."/>
            <person name="Birol I."/>
            <person name="Jones S.J."/>
            <person name="Bohlmann J."/>
        </authorList>
    </citation>
    <scope>NUCLEOTIDE SEQUENCE</scope>
</reference>
<evidence type="ECO:0000313" key="3">
    <source>
        <dbReference type="Proteomes" id="UP000030742"/>
    </source>
</evidence>
<dbReference type="GO" id="GO:0003676">
    <property type="term" value="F:nucleic acid binding"/>
    <property type="evidence" value="ECO:0007669"/>
    <property type="project" value="InterPro"/>
</dbReference>
<feature type="non-terminal residue" evidence="2">
    <location>
        <position position="260"/>
    </location>
</feature>
<feature type="domain" description="DUF4817" evidence="1">
    <location>
        <begin position="7"/>
        <end position="57"/>
    </location>
</feature>
<accession>U4UNL6</accession>
<dbReference type="PANTHER" id="PTHR47326">
    <property type="entry name" value="TRANSPOSABLE ELEMENT TC3 TRANSPOSASE-LIKE PROTEIN"/>
    <property type="match status" value="1"/>
</dbReference>
<dbReference type="Proteomes" id="UP000030742">
    <property type="component" value="Unassembled WGS sequence"/>
</dbReference>
<dbReference type="PANTHER" id="PTHR47326:SF1">
    <property type="entry name" value="HTH PSQ-TYPE DOMAIN-CONTAINING PROTEIN"/>
    <property type="match status" value="1"/>
</dbReference>
<name>U4UNL6_DENPD</name>
<proteinExistence type="predicted"/>
<sequence>MKNHPREERIDLIFTLGECHKNSLLAFRVYAPKFPERNHPKPTVFKRFLHQFEETGSKSVTEDEENVFTVIFSVIENPIVSQNLISNSTNISQSSISRIIKKHHFYPYKIQLCQELYGHDFENRTEFCMWVLDKVAENEKFFENVLFSDECTFHNNFLVNRHNFHYYSDTNPSAYRVMKNRNRWSVNVRGGILGQYLIGPYFFEEHLNGLMFFQFLINHLSILLEKVPFNSRTNMWLQLDGAPPHYHCKVRQFLNANFQN</sequence>
<dbReference type="EMBL" id="KI207435">
    <property type="protein sequence ID" value="ERL95679.1"/>
    <property type="molecule type" value="Genomic_DNA"/>
</dbReference>
<dbReference type="Pfam" id="PF16087">
    <property type="entry name" value="DUF4817"/>
    <property type="match status" value="1"/>
</dbReference>
<protein>
    <recommendedName>
        <fullName evidence="1">DUF4817 domain-containing protein</fullName>
    </recommendedName>
</protein>
<dbReference type="InterPro" id="IPR036397">
    <property type="entry name" value="RNaseH_sf"/>
</dbReference>